<dbReference type="Proteomes" id="UP000308365">
    <property type="component" value="Unassembled WGS sequence"/>
</dbReference>
<dbReference type="Gene3D" id="2.60.120.10">
    <property type="entry name" value="Jelly Rolls"/>
    <property type="match status" value="1"/>
</dbReference>
<proteinExistence type="inferred from homology"/>
<dbReference type="GO" id="GO:0005634">
    <property type="term" value="C:nucleus"/>
    <property type="evidence" value="ECO:0007669"/>
    <property type="project" value="TreeGrafter"/>
</dbReference>
<reference evidence="6" key="1">
    <citation type="journal article" date="2019" name="IScience">
        <title>Narwhal Genome Reveals Long-Term Low Genetic Diversity despite Current Large Abundance Size.</title>
        <authorList>
            <person name="Westbury M.V."/>
            <person name="Petersen B."/>
            <person name="Garde E."/>
            <person name="Heide-Jorgensen M.P."/>
            <person name="Lorenzen E.D."/>
        </authorList>
    </citation>
    <scope>NUCLEOTIDE SEQUENCE [LARGE SCALE GENOMIC DNA]</scope>
</reference>
<evidence type="ECO:0000313" key="5">
    <source>
        <dbReference type="Ensembl" id="ENSMMNP00015027331.1"/>
    </source>
</evidence>
<comment type="similarity">
    <text evidence="1 2">Belongs to the pirin family.</text>
</comment>
<dbReference type="PANTHER" id="PTHR13903:SF8">
    <property type="entry name" value="PIRIN"/>
    <property type="match status" value="1"/>
</dbReference>
<evidence type="ECO:0000259" key="3">
    <source>
        <dbReference type="Pfam" id="PF02678"/>
    </source>
</evidence>
<dbReference type="PANTHER" id="PTHR13903">
    <property type="entry name" value="PIRIN-RELATED"/>
    <property type="match status" value="1"/>
</dbReference>
<organism evidence="4 6">
    <name type="scientific">Monodon monoceros</name>
    <name type="common">Narwhal</name>
    <name type="synonym">Ceratodon monodon</name>
    <dbReference type="NCBI Taxonomy" id="40151"/>
    <lineage>
        <taxon>Eukaryota</taxon>
        <taxon>Metazoa</taxon>
        <taxon>Chordata</taxon>
        <taxon>Craniata</taxon>
        <taxon>Vertebrata</taxon>
        <taxon>Euteleostomi</taxon>
        <taxon>Mammalia</taxon>
        <taxon>Eutheria</taxon>
        <taxon>Laurasiatheria</taxon>
        <taxon>Artiodactyla</taxon>
        <taxon>Whippomorpha</taxon>
        <taxon>Cetacea</taxon>
        <taxon>Odontoceti</taxon>
        <taxon>Monodontidae</taxon>
        <taxon>Monodon</taxon>
    </lineage>
</organism>
<dbReference type="InterPro" id="IPR011051">
    <property type="entry name" value="RmlC_Cupin_sf"/>
</dbReference>
<dbReference type="SUPFAM" id="SSF51182">
    <property type="entry name" value="RmlC-like cupins"/>
    <property type="match status" value="1"/>
</dbReference>
<dbReference type="InterPro" id="IPR014710">
    <property type="entry name" value="RmlC-like_jellyroll"/>
</dbReference>
<dbReference type="InterPro" id="IPR012093">
    <property type="entry name" value="Pirin"/>
</dbReference>
<gene>
    <name evidence="4" type="ORF">EI555_020267</name>
</gene>
<evidence type="ECO:0000313" key="6">
    <source>
        <dbReference type="Proteomes" id="UP000308365"/>
    </source>
</evidence>
<dbReference type="Pfam" id="PF02678">
    <property type="entry name" value="Pirin"/>
    <property type="match status" value="1"/>
</dbReference>
<keyword evidence="7" id="KW-1185">Reference proteome</keyword>
<accession>A0A4U1EHG1</accession>
<evidence type="ECO:0000256" key="1">
    <source>
        <dbReference type="ARBA" id="ARBA00008416"/>
    </source>
</evidence>
<evidence type="ECO:0000256" key="2">
    <source>
        <dbReference type="RuleBase" id="RU003457"/>
    </source>
</evidence>
<dbReference type="InterPro" id="IPR003829">
    <property type="entry name" value="Pirin_N_dom"/>
</dbReference>
<evidence type="ECO:0000313" key="4">
    <source>
        <dbReference type="EMBL" id="TKC35701.1"/>
    </source>
</evidence>
<dbReference type="AlphaFoldDB" id="A0A4U1EHG1"/>
<dbReference type="GO" id="GO:0008127">
    <property type="term" value="F:quercetin 2,3-dioxygenase activity"/>
    <property type="evidence" value="ECO:0007669"/>
    <property type="project" value="TreeGrafter"/>
</dbReference>
<feature type="domain" description="Pirin N-terminal" evidence="3">
    <location>
        <begin position="57"/>
        <end position="119"/>
    </location>
</feature>
<dbReference type="GO" id="GO:0030224">
    <property type="term" value="P:monocyte differentiation"/>
    <property type="evidence" value="ECO:0007669"/>
    <property type="project" value="TreeGrafter"/>
</dbReference>
<dbReference type="Ensembl" id="ENSMMNT00015030039.1">
    <property type="protein sequence ID" value="ENSMMNP00015027331.1"/>
    <property type="gene ID" value="ENSMMNG00015019975.1"/>
</dbReference>
<sequence length="290" mass="32895">MRSLHRLLAFYQFHSYFLAEAQPKNTLFLALGMAWSKKVTLSLLSREQSEGVGARVRRSIGRPEVSYLLEGGSMAHEDFCGHTGQLNPGDLQWMTAGRGIVHAEMPCSEEPVHGLQMWVNLRSPQKMVEPRYQELKSNEIPKPSKEAVIIAVISGEGLGVKVEKLEAGRKELTRRAKLMAELEGKSSAVSQQPPIHSPQPSWLSLAPATFSLLYSSSLRNQKGIYNIKKWRKTLKFSDSRFQKQKYTSTSVKSQHQIFRLSELSPEEDKGFASQQEKQYQHQRLLVSRLE</sequence>
<dbReference type="Proteomes" id="UP000694561">
    <property type="component" value="Unplaced"/>
</dbReference>
<dbReference type="EMBL" id="RWIC01001457">
    <property type="protein sequence ID" value="TKC35701.1"/>
    <property type="molecule type" value="Genomic_DNA"/>
</dbReference>
<reference evidence="4" key="2">
    <citation type="journal article" date="2019" name="IScience">
        <title>Narwhal Genome Reveals Long-Term Low Genetic Diversity despite Current Large Abundance Size.</title>
        <authorList>
            <person name="Westbury M.V."/>
            <person name="Petersen B."/>
            <person name="Garde E."/>
            <person name="Heide-Jorgensen M.P."/>
            <person name="Lorenzen E.D."/>
        </authorList>
    </citation>
    <scope>NUCLEOTIDE SEQUENCE</scope>
    <source>
        <strain evidence="4">MVW</strain>
        <tissue evidence="4">Liver</tissue>
    </source>
</reference>
<evidence type="ECO:0000313" key="7">
    <source>
        <dbReference type="Proteomes" id="UP000694561"/>
    </source>
</evidence>
<reference evidence="5" key="3">
    <citation type="submission" date="2025-05" db="UniProtKB">
        <authorList>
            <consortium name="Ensembl"/>
        </authorList>
    </citation>
    <scope>IDENTIFICATION</scope>
</reference>
<protein>
    <recommendedName>
        <fullName evidence="3">Pirin N-terminal domain-containing protein</fullName>
    </recommendedName>
</protein>
<dbReference type="GeneTree" id="ENSGT00390000008044"/>
<name>A0A4U1EHG1_MONMO</name>